<proteinExistence type="predicted"/>
<dbReference type="InterPro" id="IPR006530">
    <property type="entry name" value="YD"/>
</dbReference>
<evidence type="ECO:0000313" key="1">
    <source>
        <dbReference type="EMBL" id="EDD1176118.1"/>
    </source>
</evidence>
<protein>
    <recommendedName>
        <fullName evidence="2">RHS repeat protein</fullName>
    </recommendedName>
</protein>
<dbReference type="EMBL" id="AALTDJ010000042">
    <property type="protein sequence ID" value="EDD1176118.1"/>
    <property type="molecule type" value="Genomic_DNA"/>
</dbReference>
<organism evidence="1">
    <name type="scientific">Salmonella enterica I</name>
    <dbReference type="NCBI Taxonomy" id="59201"/>
    <lineage>
        <taxon>Bacteria</taxon>
        <taxon>Pseudomonadati</taxon>
        <taxon>Pseudomonadota</taxon>
        <taxon>Gammaproteobacteria</taxon>
        <taxon>Enterobacterales</taxon>
        <taxon>Enterobacteriaceae</taxon>
        <taxon>Salmonella</taxon>
    </lineage>
</organism>
<evidence type="ECO:0008006" key="2">
    <source>
        <dbReference type="Google" id="ProtNLM"/>
    </source>
</evidence>
<comment type="caution">
    <text evidence="1">The sequence shown here is derived from an EMBL/GenBank/DDBJ whole genome shotgun (WGS) entry which is preliminary data.</text>
</comment>
<accession>A0A627YEB0</accession>
<reference evidence="1" key="1">
    <citation type="submission" date="2019-10" db="EMBL/GenBank/DDBJ databases">
        <authorList>
            <person name="Ashton P.M."/>
            <person name="Dallman T."/>
            <person name="Nair S."/>
            <person name="De Pinna E."/>
            <person name="Peters T."/>
            <person name="Grant K."/>
        </authorList>
    </citation>
    <scope>NUCLEOTIDE SEQUENCE</scope>
    <source>
        <strain evidence="1">817361</strain>
    </source>
</reference>
<gene>
    <name evidence="1" type="ORF">GAW88_22775</name>
</gene>
<dbReference type="AlphaFoldDB" id="A0A627YEB0"/>
<dbReference type="NCBIfam" id="TIGR01643">
    <property type="entry name" value="YD_repeat_2x"/>
    <property type="match status" value="1"/>
</dbReference>
<name>A0A627YEB0_SALET</name>
<sequence length="40" mass="4655">MGRLLRTENEHGQRTFSYNRLDQITAVTLTPTEAGQQQHR</sequence>
<feature type="non-terminal residue" evidence="1">
    <location>
        <position position="40"/>
    </location>
</feature>